<proteinExistence type="predicted"/>
<organism evidence="1 2">
    <name type="scientific">Puccinia sorghi</name>
    <dbReference type="NCBI Taxonomy" id="27349"/>
    <lineage>
        <taxon>Eukaryota</taxon>
        <taxon>Fungi</taxon>
        <taxon>Dikarya</taxon>
        <taxon>Basidiomycota</taxon>
        <taxon>Pucciniomycotina</taxon>
        <taxon>Pucciniomycetes</taxon>
        <taxon>Pucciniales</taxon>
        <taxon>Pucciniaceae</taxon>
        <taxon>Puccinia</taxon>
    </lineage>
</organism>
<name>A0A0L6V891_9BASI</name>
<keyword evidence="2" id="KW-1185">Reference proteome</keyword>
<dbReference type="OrthoDB" id="2273864at2759"/>
<protein>
    <submittedName>
        <fullName evidence="1">Uncharacterized protein</fullName>
    </submittedName>
</protein>
<dbReference type="AlphaFoldDB" id="A0A0L6V891"/>
<evidence type="ECO:0000313" key="2">
    <source>
        <dbReference type="Proteomes" id="UP000037035"/>
    </source>
</evidence>
<dbReference type="Proteomes" id="UP000037035">
    <property type="component" value="Unassembled WGS sequence"/>
</dbReference>
<accession>A0A0L6V891</accession>
<gene>
    <name evidence="1" type="ORF">VP01_2325g1</name>
</gene>
<reference evidence="1 2" key="1">
    <citation type="submission" date="2015-08" db="EMBL/GenBank/DDBJ databases">
        <title>Next Generation Sequencing and Analysis of the Genome of Puccinia sorghi L Schw, the Causal Agent of Maize Common Rust.</title>
        <authorList>
            <person name="Rochi L."/>
            <person name="Burguener G."/>
            <person name="Darino M."/>
            <person name="Turjanski A."/>
            <person name="Kreff E."/>
            <person name="Dieguez M.J."/>
            <person name="Sacco F."/>
        </authorList>
    </citation>
    <scope>NUCLEOTIDE SEQUENCE [LARGE SCALE GENOMIC DNA]</scope>
    <source>
        <strain evidence="1 2">RO10H11247</strain>
    </source>
</reference>
<dbReference type="EMBL" id="LAVV01007198">
    <property type="protein sequence ID" value="KNZ56757.1"/>
    <property type="molecule type" value="Genomic_DNA"/>
</dbReference>
<dbReference type="VEuPathDB" id="FungiDB:VP01_2325g1"/>
<comment type="caution">
    <text evidence="1">The sequence shown here is derived from an EMBL/GenBank/DDBJ whole genome shotgun (WGS) entry which is preliminary data.</text>
</comment>
<sequence>MILLVSLSQSLIGGTSGPGLSQCSSPKLLKYSIEHGLLFHGHRIVVLWDLALRREIICSHHNSKLAGHRGCAKNLSLLNAVERKTVPVGN</sequence>
<evidence type="ECO:0000313" key="1">
    <source>
        <dbReference type="EMBL" id="KNZ56757.1"/>
    </source>
</evidence>